<accession>A0A645GMN3</accession>
<dbReference type="AlphaFoldDB" id="A0A645GMN3"/>
<evidence type="ECO:0000313" key="1">
    <source>
        <dbReference type="EMBL" id="MPN27132.1"/>
    </source>
</evidence>
<protein>
    <submittedName>
        <fullName evidence="1">Uncharacterized protein</fullName>
    </submittedName>
</protein>
<gene>
    <name evidence="1" type="ORF">SDC9_174559</name>
</gene>
<dbReference type="EMBL" id="VSSQ01076911">
    <property type="protein sequence ID" value="MPN27132.1"/>
    <property type="molecule type" value="Genomic_DNA"/>
</dbReference>
<proteinExistence type="predicted"/>
<name>A0A645GMN3_9ZZZZ</name>
<reference evidence="1" key="1">
    <citation type="submission" date="2019-08" db="EMBL/GenBank/DDBJ databases">
        <authorList>
            <person name="Kucharzyk K."/>
            <person name="Murdoch R.W."/>
            <person name="Higgins S."/>
            <person name="Loffler F."/>
        </authorList>
    </citation>
    <scope>NUCLEOTIDE SEQUENCE</scope>
</reference>
<comment type="caution">
    <text evidence="1">The sequence shown here is derived from an EMBL/GenBank/DDBJ whole genome shotgun (WGS) entry which is preliminary data.</text>
</comment>
<sequence>MDDLDFPLAHNMRQLPDIAQRMAIPPRKNKHVSARLFHQRVCLFVRLVEADKVAAHPRGVHARKIVHHAVGDSVFAVPHGQHHEHTNRICHEITHFPSARRSLSALPVFRYS</sequence>
<organism evidence="1">
    <name type="scientific">bioreactor metagenome</name>
    <dbReference type="NCBI Taxonomy" id="1076179"/>
    <lineage>
        <taxon>unclassified sequences</taxon>
        <taxon>metagenomes</taxon>
        <taxon>ecological metagenomes</taxon>
    </lineage>
</organism>